<reference evidence="1" key="1">
    <citation type="journal article" date="2020" name="mSystems">
        <title>Genome- and Community-Level Interaction Insights into Carbon Utilization and Element Cycling Functions of Hydrothermarchaeota in Hydrothermal Sediment.</title>
        <authorList>
            <person name="Zhou Z."/>
            <person name="Liu Y."/>
            <person name="Xu W."/>
            <person name="Pan J."/>
            <person name="Luo Z.H."/>
            <person name="Li M."/>
        </authorList>
    </citation>
    <scope>NUCLEOTIDE SEQUENCE [LARGE SCALE GENOMIC DNA]</scope>
    <source>
        <strain evidence="1">SpSt-222</strain>
    </source>
</reference>
<dbReference type="Pfam" id="PF04199">
    <property type="entry name" value="Cyclase"/>
    <property type="match status" value="1"/>
</dbReference>
<dbReference type="EMBL" id="DSJL01000011">
    <property type="protein sequence ID" value="HEF66322.1"/>
    <property type="molecule type" value="Genomic_DNA"/>
</dbReference>
<dbReference type="AlphaFoldDB" id="A0A7C2AU67"/>
<dbReference type="GO" id="GO:0004061">
    <property type="term" value="F:arylformamidase activity"/>
    <property type="evidence" value="ECO:0007669"/>
    <property type="project" value="InterPro"/>
</dbReference>
<proteinExistence type="predicted"/>
<comment type="caution">
    <text evidence="1">The sequence shown here is derived from an EMBL/GenBank/DDBJ whole genome shotgun (WGS) entry which is preliminary data.</text>
</comment>
<protein>
    <submittedName>
        <fullName evidence="1">Cyclase family protein</fullName>
    </submittedName>
</protein>
<name>A0A7C2AU67_THERO</name>
<dbReference type="PANTHER" id="PTHR31118:SF12">
    <property type="entry name" value="CYCLASE-LIKE PROTEIN 2"/>
    <property type="match status" value="1"/>
</dbReference>
<dbReference type="Gene3D" id="3.50.30.50">
    <property type="entry name" value="Putative cyclase"/>
    <property type="match status" value="1"/>
</dbReference>
<gene>
    <name evidence="1" type="ORF">ENP47_12115</name>
</gene>
<accession>A0A7C2AU67</accession>
<dbReference type="PANTHER" id="PTHR31118">
    <property type="entry name" value="CYCLASE-LIKE PROTEIN 2"/>
    <property type="match status" value="1"/>
</dbReference>
<dbReference type="SUPFAM" id="SSF102198">
    <property type="entry name" value="Putative cyclase"/>
    <property type="match status" value="1"/>
</dbReference>
<dbReference type="GO" id="GO:0019441">
    <property type="term" value="P:L-tryptophan catabolic process to kynurenine"/>
    <property type="evidence" value="ECO:0007669"/>
    <property type="project" value="InterPro"/>
</dbReference>
<sequence length="240" mass="27427">MGIRLIDLSMPVHNDMITFPRVPPPKIEMHESWEEFAERIGAAQYGATWLTASYRLQLNDHVGTHIDARKHLVAEAPGPEGIPLEYCYSDGVLLDFRHKEKGSGITAAELQEALDKIGYRLKPLDIVLIWTGAGAYQNEQRYLTDHCGMTREATLWLIDQGIKVMGIDAITFDPPVWAMFERKQFWEAHLVMREREYYHIENMTNFDQIPRPYGFKVAAFPIKWVGTTAAPVRAVAIVEE</sequence>
<dbReference type="InterPro" id="IPR007325">
    <property type="entry name" value="KFase/CYL"/>
</dbReference>
<organism evidence="1">
    <name type="scientific">Thermomicrobium roseum</name>
    <dbReference type="NCBI Taxonomy" id="500"/>
    <lineage>
        <taxon>Bacteria</taxon>
        <taxon>Pseudomonadati</taxon>
        <taxon>Thermomicrobiota</taxon>
        <taxon>Thermomicrobia</taxon>
        <taxon>Thermomicrobiales</taxon>
        <taxon>Thermomicrobiaceae</taxon>
        <taxon>Thermomicrobium</taxon>
    </lineage>
</organism>
<evidence type="ECO:0000313" key="1">
    <source>
        <dbReference type="EMBL" id="HEF66322.1"/>
    </source>
</evidence>
<dbReference type="InterPro" id="IPR037175">
    <property type="entry name" value="KFase_sf"/>
</dbReference>